<dbReference type="AlphaFoldDB" id="A0A0V0H470"/>
<feature type="compositionally biased region" description="Low complexity" evidence="1">
    <location>
        <begin position="70"/>
        <end position="86"/>
    </location>
</feature>
<feature type="chain" id="PRO_5006865657" evidence="2">
    <location>
        <begin position="33"/>
        <end position="189"/>
    </location>
</feature>
<evidence type="ECO:0000256" key="1">
    <source>
        <dbReference type="SAM" id="MobiDB-lite"/>
    </source>
</evidence>
<sequence>MYPPSSSMISLVLLVLMIIIVVPLHSIQFSMAIRIFPTNPVALSETNFTSTKINQTEIFQKYFHDIIVNNNNNNNNSSKSPASSTSTDGRQGTNNSGSSTTISSHNNSFSGPASATSLLGLMSPQNPPLRFMSPLGQFSSDHHHHHHFTPSNHMNLNFSTSSCGNILGGTTEGMMVNNNNMLGTGVGAG</sequence>
<dbReference type="EMBL" id="GEDG01026419">
    <property type="protein sequence ID" value="JAP14544.1"/>
    <property type="molecule type" value="Transcribed_RNA"/>
</dbReference>
<evidence type="ECO:0000256" key="2">
    <source>
        <dbReference type="SAM" id="SignalP"/>
    </source>
</evidence>
<organism evidence="3">
    <name type="scientific">Solanum chacoense</name>
    <name type="common">Chaco potato</name>
    <dbReference type="NCBI Taxonomy" id="4108"/>
    <lineage>
        <taxon>Eukaryota</taxon>
        <taxon>Viridiplantae</taxon>
        <taxon>Streptophyta</taxon>
        <taxon>Embryophyta</taxon>
        <taxon>Tracheophyta</taxon>
        <taxon>Spermatophyta</taxon>
        <taxon>Magnoliopsida</taxon>
        <taxon>eudicotyledons</taxon>
        <taxon>Gunneridae</taxon>
        <taxon>Pentapetalae</taxon>
        <taxon>asterids</taxon>
        <taxon>lamiids</taxon>
        <taxon>Solanales</taxon>
        <taxon>Solanaceae</taxon>
        <taxon>Solanoideae</taxon>
        <taxon>Solaneae</taxon>
        <taxon>Solanum</taxon>
    </lineage>
</organism>
<evidence type="ECO:0000313" key="3">
    <source>
        <dbReference type="EMBL" id="JAP14544.1"/>
    </source>
</evidence>
<name>A0A0V0H470_SOLCH</name>
<feature type="region of interest" description="Disordered" evidence="1">
    <location>
        <begin position="70"/>
        <end position="109"/>
    </location>
</feature>
<reference evidence="3" key="1">
    <citation type="submission" date="2015-12" db="EMBL/GenBank/DDBJ databases">
        <title>Gene expression during late stages of embryo sac development: a critical building block for successful pollen-pistil interactions.</title>
        <authorList>
            <person name="Liu Y."/>
            <person name="Joly V."/>
            <person name="Sabar M."/>
            <person name="Matton D.P."/>
        </authorList>
    </citation>
    <scope>NUCLEOTIDE SEQUENCE</scope>
</reference>
<feature type="compositionally biased region" description="Low complexity" evidence="1">
    <location>
        <begin position="93"/>
        <end position="109"/>
    </location>
</feature>
<accession>A0A0V0H470</accession>
<keyword evidence="2" id="KW-0732">Signal</keyword>
<feature type="non-terminal residue" evidence="3">
    <location>
        <position position="189"/>
    </location>
</feature>
<protein>
    <submittedName>
        <fullName evidence="3">Putative ovule protein</fullName>
    </submittedName>
</protein>
<feature type="signal peptide" evidence="2">
    <location>
        <begin position="1"/>
        <end position="32"/>
    </location>
</feature>
<proteinExistence type="predicted"/>